<dbReference type="EMBL" id="AWSO01000934">
    <property type="protein sequence ID" value="ESK86412.1"/>
    <property type="molecule type" value="Genomic_DNA"/>
</dbReference>
<dbReference type="KEGG" id="mrr:Moror_4963"/>
<dbReference type="Proteomes" id="UP000017559">
    <property type="component" value="Unassembled WGS sequence"/>
</dbReference>
<evidence type="ECO:0000313" key="1">
    <source>
        <dbReference type="EMBL" id="ESK86412.1"/>
    </source>
</evidence>
<name>V2WXX3_MONRO</name>
<dbReference type="AlphaFoldDB" id="V2WXX3"/>
<accession>V2WXX3</accession>
<reference evidence="1 2" key="1">
    <citation type="journal article" date="2014" name="BMC Genomics">
        <title>Genome and secretome analysis of the hemibiotrophic fungal pathogen, Moniliophthora roreri, which causes frosty pod rot disease of cacao: mechanisms of the biotrophic and necrotrophic phases.</title>
        <authorList>
            <person name="Meinhardt L.W."/>
            <person name="Costa G.G.L."/>
            <person name="Thomazella D.P.T."/>
            <person name="Teixeira P.J.P.L."/>
            <person name="Carazzolle M.F."/>
            <person name="Schuster S.C."/>
            <person name="Carlson J.E."/>
            <person name="Guiltinan M.J."/>
            <person name="Mieczkowski P."/>
            <person name="Farmer A."/>
            <person name="Ramaraj T."/>
            <person name="Crozier J."/>
            <person name="Davis R.E."/>
            <person name="Shao J."/>
            <person name="Melnick R.L."/>
            <person name="Pereira G.A.G."/>
            <person name="Bailey B.A."/>
        </authorList>
    </citation>
    <scope>NUCLEOTIDE SEQUENCE [LARGE SCALE GENOMIC DNA]</scope>
    <source>
        <strain evidence="1 2">MCA 2997</strain>
    </source>
</reference>
<evidence type="ECO:0000313" key="2">
    <source>
        <dbReference type="Proteomes" id="UP000017559"/>
    </source>
</evidence>
<organism evidence="1 2">
    <name type="scientific">Moniliophthora roreri (strain MCA 2997)</name>
    <name type="common">Cocoa frosty pod rot fungus</name>
    <name type="synonym">Crinipellis roreri</name>
    <dbReference type="NCBI Taxonomy" id="1381753"/>
    <lineage>
        <taxon>Eukaryota</taxon>
        <taxon>Fungi</taxon>
        <taxon>Dikarya</taxon>
        <taxon>Basidiomycota</taxon>
        <taxon>Agaricomycotina</taxon>
        <taxon>Agaricomycetes</taxon>
        <taxon>Agaricomycetidae</taxon>
        <taxon>Agaricales</taxon>
        <taxon>Marasmiineae</taxon>
        <taxon>Marasmiaceae</taxon>
        <taxon>Moniliophthora</taxon>
    </lineage>
</organism>
<proteinExistence type="predicted"/>
<dbReference type="HOGENOM" id="CLU_2347195_0_0_1"/>
<keyword evidence="2" id="KW-1185">Reference proteome</keyword>
<comment type="caution">
    <text evidence="1">The sequence shown here is derived from an EMBL/GenBank/DDBJ whole genome shotgun (WGS) entry which is preliminary data.</text>
</comment>
<protein>
    <submittedName>
        <fullName evidence="1">Mandelate racemase muconate lactonizing protein</fullName>
    </submittedName>
</protein>
<sequence length="97" mass="10647">MVNVNQVNKLLTTSGMEKNKHHQQHQLTFSVMLLKQLLLGKAEAIVCQINACHFAGSSEVISMLLIVVKFCVSVCLHAGGIGHHKCVTHLRYVAPSL</sequence>
<dbReference type="STRING" id="1381753.V2WXX3"/>
<gene>
    <name evidence="1" type="ORF">Moror_4963</name>
</gene>